<protein>
    <submittedName>
        <fullName evidence="8">Fanconi anemia group D2 protein</fullName>
    </submittedName>
</protein>
<dbReference type="GO" id="GO:0007129">
    <property type="term" value="P:homologous chromosome pairing at meiosis"/>
    <property type="evidence" value="ECO:0007669"/>
    <property type="project" value="TreeGrafter"/>
</dbReference>
<evidence type="ECO:0000256" key="3">
    <source>
        <dbReference type="ARBA" id="ARBA00022843"/>
    </source>
</evidence>
<evidence type="ECO:0000256" key="5">
    <source>
        <dbReference type="ARBA" id="ARBA00093456"/>
    </source>
</evidence>
<dbReference type="GO" id="GO:1990918">
    <property type="term" value="P:double-strand break repair involved in meiotic recombination"/>
    <property type="evidence" value="ECO:0007669"/>
    <property type="project" value="TreeGrafter"/>
</dbReference>
<dbReference type="PANTHER" id="PTHR32086">
    <property type="entry name" value="FANCONI ANEMIA GROUP D2 PROTEIN"/>
    <property type="match status" value="1"/>
</dbReference>
<feature type="compositionally biased region" description="Basic residues" evidence="6">
    <location>
        <begin position="832"/>
        <end position="841"/>
    </location>
</feature>
<comment type="similarity">
    <text evidence="5">Belongs to the Fanconi anemia protein FANCD2 family.</text>
</comment>
<reference evidence="8" key="1">
    <citation type="submission" date="2019-12" db="UniProtKB">
        <authorList>
            <consortium name="WormBaseParasite"/>
        </authorList>
    </citation>
    <scope>IDENTIFICATION</scope>
</reference>
<feature type="region of interest" description="Disordered" evidence="6">
    <location>
        <begin position="1333"/>
        <end position="1366"/>
    </location>
</feature>
<accession>A0A5S6R0D1</accession>
<evidence type="ECO:0000256" key="4">
    <source>
        <dbReference type="ARBA" id="ARBA00023242"/>
    </source>
</evidence>
<evidence type="ECO:0000256" key="2">
    <source>
        <dbReference type="ARBA" id="ARBA00022499"/>
    </source>
</evidence>
<dbReference type="STRING" id="70415.A0A5S6R0D1"/>
<evidence type="ECO:0000313" key="8">
    <source>
        <dbReference type="WBParaSite" id="TMUE_3000012945.1"/>
    </source>
</evidence>
<dbReference type="InterPro" id="IPR029448">
    <property type="entry name" value="FANCD2"/>
</dbReference>
<keyword evidence="7" id="KW-1185">Reference proteome</keyword>
<dbReference type="GO" id="GO:0031573">
    <property type="term" value="P:mitotic intra-S DNA damage checkpoint signaling"/>
    <property type="evidence" value="ECO:0007669"/>
    <property type="project" value="TreeGrafter"/>
</dbReference>
<evidence type="ECO:0000256" key="6">
    <source>
        <dbReference type="SAM" id="MobiDB-lite"/>
    </source>
</evidence>
<dbReference type="GO" id="GO:0036297">
    <property type="term" value="P:interstrand cross-link repair"/>
    <property type="evidence" value="ECO:0007669"/>
    <property type="project" value="TreeGrafter"/>
</dbReference>
<proteinExistence type="inferred from homology"/>
<keyword evidence="4" id="KW-0539">Nucleus</keyword>
<dbReference type="Proteomes" id="UP000046395">
    <property type="component" value="Unassembled WGS sequence"/>
</dbReference>
<sequence>MYKRRLPNSKAAVAALRSSQFPTSASADGVIGNGICSKQDVALVDVNPNDGEVDSASISNLPLVNDRSMTNGSLKDLFEILDNCGLALSLSLEKPSLLRVDHFKFTKSVETATRIESVAETLLDSLYPLLHDETSLQALMLPAELSSTQENATATDSVVRMLLRVPRLQPSIARQLFSIGEELCKNAGEDTNELLEMMINQFRYLERVADSQLLLSALLNLASVAPSWLLAQIFFCIPEVVVDEYHDFAGEKLCEFMEKIPALTQFVIETLTCLSLSNTVAVELKETLSTTIPSMDCNQLKAALKFFLQCQSLPDAENVICKLRERLVMDHFLDDGVADVLESAVKFGRFIGEAIVKVYDRKKFMSIIGNVPLNVFDLFLLLLLFKTRYQRQARSIIRMHVKEGRIGSPLITELFHHQEHMSSLVSDLIGFVSEVFEASEEKLTQFASAVYAGIFCSFSDLQKEDVMVALVGHCTSGNPCVVDKALDVLMGFASNSVEACVDYDYLLTGLLDLVPRFTLGQMRLTFHIITTVALHDPQSSSLLMEGLLIYVRKFLGSSSLKLQVVGVVATFVILNVTSDNSSLLDELVLEISGKITECNFLAALMYDELAETIEHSGYLGAPMQRFAEGARTAMNSLYSCKRDRLLNDKEAVLFDNSSIANDRLVDFAKLTEISDDEALAHSDKKRYPKVVVLCPLIRFIGNHLLTKQAQFNDLLDLIDVPIVYVSRSSIEQFGSLPEHFQGQLIQIIFHAVNWMRELMNVTMKTKCEDSCSFALSKLVAILSTQNDLTTCLSNMTLKSVDFYSWNYALQGKTSFTSKTLRIQNAGGQQKTKASRSKRRKKGNEDRTTQIDLESRADEEAEQTVETEQIVGLKRGTDKVVSVNPSLFREFDIAVFRLLELDVNFKQTDKLVKQIPLDGLEYLLQDLEEKIESRIHGGIKHLAPWRKGVNDCVSAKFQLLHNDKLQEFLSSIVPLLYKHLETCRVYLSQFIDSYDGLVDHPEINSRDVVATGRCVELLLSCLHHSYLCNSSILKSDILSDKFISSDEPLEENKVEVTVLYLLQFTDLCRTFSAASRLLQLAKVLTASCASEVLKEAIGGSCLSVLKRHWSLESTWQDFSRHVLQLLNICLWSQDNDNKLAFLEDLTTKSIGEALEKDSLESLTYQTFLKETLPTWYHFLMVTLCEDAKNAEYRRTRLSSQEQLLYWTLSVRLFRFLTFAVLQKVDKSNVLRTAIKVAPTYVGAFTNNAIGLLDTHFEELLDDVRPILQAMQQSTRTLQNMCTQLKVKKDRLLTRFVPACKRTLEEFVFRVKAMMVANKCLDALQIANLKTRNLKGEVVPSSTDEDESAPSNEENGQRSEESESEDEQ</sequence>
<dbReference type="GO" id="GO:0000793">
    <property type="term" value="C:condensed chromosome"/>
    <property type="evidence" value="ECO:0007669"/>
    <property type="project" value="TreeGrafter"/>
</dbReference>
<name>A0A5S6R0D1_TRIMR</name>
<dbReference type="Pfam" id="PF14631">
    <property type="entry name" value="FancD2"/>
    <property type="match status" value="3"/>
</dbReference>
<keyword evidence="3" id="KW-0832">Ubl conjugation</keyword>
<keyword evidence="2" id="KW-1017">Isopeptide bond</keyword>
<evidence type="ECO:0000256" key="1">
    <source>
        <dbReference type="ARBA" id="ARBA00004123"/>
    </source>
</evidence>
<dbReference type="WBParaSite" id="TMUE_3000012945.1">
    <property type="protein sequence ID" value="TMUE_3000012945.1"/>
    <property type="gene ID" value="WBGene00301760"/>
</dbReference>
<feature type="region of interest" description="Disordered" evidence="6">
    <location>
        <begin position="823"/>
        <end position="863"/>
    </location>
</feature>
<dbReference type="GO" id="GO:0005634">
    <property type="term" value="C:nucleus"/>
    <property type="evidence" value="ECO:0007669"/>
    <property type="project" value="UniProtKB-SubCell"/>
</dbReference>
<dbReference type="PANTHER" id="PTHR32086:SF0">
    <property type="entry name" value="FANCONI ANEMIA GROUP D2 PROTEIN"/>
    <property type="match status" value="1"/>
</dbReference>
<comment type="subcellular location">
    <subcellularLocation>
        <location evidence="1">Nucleus</location>
    </subcellularLocation>
</comment>
<organism evidence="7 8">
    <name type="scientific">Trichuris muris</name>
    <name type="common">Mouse whipworm</name>
    <dbReference type="NCBI Taxonomy" id="70415"/>
    <lineage>
        <taxon>Eukaryota</taxon>
        <taxon>Metazoa</taxon>
        <taxon>Ecdysozoa</taxon>
        <taxon>Nematoda</taxon>
        <taxon>Enoplea</taxon>
        <taxon>Dorylaimia</taxon>
        <taxon>Trichinellida</taxon>
        <taxon>Trichuridae</taxon>
        <taxon>Trichuris</taxon>
    </lineage>
</organism>
<feature type="compositionally biased region" description="Basic and acidic residues" evidence="6">
    <location>
        <begin position="842"/>
        <end position="857"/>
    </location>
</feature>
<evidence type="ECO:0000313" key="7">
    <source>
        <dbReference type="Proteomes" id="UP000046395"/>
    </source>
</evidence>
<dbReference type="GO" id="GO:0070182">
    <property type="term" value="F:DNA polymerase binding"/>
    <property type="evidence" value="ECO:0007669"/>
    <property type="project" value="TreeGrafter"/>
</dbReference>